<feature type="transmembrane region" description="Helical" evidence="1">
    <location>
        <begin position="86"/>
        <end position="105"/>
    </location>
</feature>
<dbReference type="Proteomes" id="UP001218788">
    <property type="component" value="Unassembled WGS sequence"/>
</dbReference>
<feature type="transmembrane region" description="Helical" evidence="1">
    <location>
        <begin position="38"/>
        <end position="56"/>
    </location>
</feature>
<keyword evidence="1" id="KW-0472">Membrane</keyword>
<keyword evidence="1" id="KW-1133">Transmembrane helix</keyword>
<sequence length="196" mass="21947">MSTGVPRGLKDLLPILVLLVTLAYPFLVYLNIDAIAPYWFGALLLVMALLRLIVAGKKRQRSDWIITAVIAVFSSVMILLDSTVLLKCYPVMMSAFMGLIFLLSLRDEHNLIERFAVAGGKQPPAQASGYLQKLCIAWGCLLLLNSAVAAWTVWFASLAVWTLYNGLLSYLLMAGFIVIELVYRNYYKKKHNIVDE</sequence>
<feature type="transmembrane region" description="Helical" evidence="1">
    <location>
        <begin position="12"/>
        <end position="32"/>
    </location>
</feature>
<comment type="caution">
    <text evidence="2">The sequence shown here is derived from an EMBL/GenBank/DDBJ whole genome shotgun (WGS) entry which is preliminary data.</text>
</comment>
<dbReference type="RefSeq" id="WP_273637831.1">
    <property type="nucleotide sequence ID" value="NZ_JAQQXP010000001.1"/>
</dbReference>
<keyword evidence="1" id="KW-0812">Transmembrane</keyword>
<evidence type="ECO:0000313" key="2">
    <source>
        <dbReference type="EMBL" id="MDC8829464.1"/>
    </source>
</evidence>
<evidence type="ECO:0008006" key="4">
    <source>
        <dbReference type="Google" id="ProtNLM"/>
    </source>
</evidence>
<name>A0ABT5KZ44_9ALTE</name>
<dbReference type="EMBL" id="JAQQXP010000001">
    <property type="protein sequence ID" value="MDC8829464.1"/>
    <property type="molecule type" value="Genomic_DNA"/>
</dbReference>
<feature type="transmembrane region" description="Helical" evidence="1">
    <location>
        <begin position="63"/>
        <end position="80"/>
    </location>
</feature>
<keyword evidence="3" id="KW-1185">Reference proteome</keyword>
<organism evidence="2 3">
    <name type="scientific">Alteromonas gilva</name>
    <dbReference type="NCBI Taxonomy" id="2987522"/>
    <lineage>
        <taxon>Bacteria</taxon>
        <taxon>Pseudomonadati</taxon>
        <taxon>Pseudomonadota</taxon>
        <taxon>Gammaproteobacteria</taxon>
        <taxon>Alteromonadales</taxon>
        <taxon>Alteromonadaceae</taxon>
        <taxon>Alteromonas/Salinimonas group</taxon>
        <taxon>Alteromonas</taxon>
    </lineage>
</organism>
<feature type="transmembrane region" description="Helical" evidence="1">
    <location>
        <begin position="135"/>
        <end position="157"/>
    </location>
</feature>
<feature type="transmembrane region" description="Helical" evidence="1">
    <location>
        <begin position="163"/>
        <end position="183"/>
    </location>
</feature>
<evidence type="ECO:0000313" key="3">
    <source>
        <dbReference type="Proteomes" id="UP001218788"/>
    </source>
</evidence>
<evidence type="ECO:0000256" key="1">
    <source>
        <dbReference type="SAM" id="Phobius"/>
    </source>
</evidence>
<reference evidence="2 3" key="1">
    <citation type="submission" date="2022-10" db="EMBL/GenBank/DDBJ databases">
        <title>Alteromonas sp. chi3 Genome sequencing.</title>
        <authorList>
            <person name="Park S."/>
        </authorList>
    </citation>
    <scope>NUCLEOTIDE SEQUENCE [LARGE SCALE GENOMIC DNA]</scope>
    <source>
        <strain evidence="3">chi3</strain>
    </source>
</reference>
<accession>A0ABT5KZ44</accession>
<protein>
    <recommendedName>
        <fullName evidence="4">DNA gyrase subunit B</fullName>
    </recommendedName>
</protein>
<gene>
    <name evidence="2" type="ORF">OIK42_01690</name>
</gene>
<proteinExistence type="predicted"/>